<accession>A0ABT3QUW8</accession>
<keyword evidence="1" id="KW-1133">Transmembrane helix</keyword>
<dbReference type="EMBL" id="JAPHAV010000024">
    <property type="protein sequence ID" value="MCX2699290.1"/>
    <property type="molecule type" value="Genomic_DNA"/>
</dbReference>
<proteinExistence type="predicted"/>
<dbReference type="Proteomes" id="UP001301216">
    <property type="component" value="Unassembled WGS sequence"/>
</dbReference>
<evidence type="ECO:0000313" key="3">
    <source>
        <dbReference type="Proteomes" id="UP001301216"/>
    </source>
</evidence>
<protein>
    <submittedName>
        <fullName evidence="2">Uncharacterized protein</fullName>
    </submittedName>
</protein>
<evidence type="ECO:0000256" key="1">
    <source>
        <dbReference type="SAM" id="Phobius"/>
    </source>
</evidence>
<reference evidence="2 3" key="1">
    <citation type="submission" date="2022-11" db="EMBL/GenBank/DDBJ databases">
        <title>Brucella sp. YY2X, whole genome shotgun sequencing project.</title>
        <authorList>
            <person name="Yang Y."/>
        </authorList>
    </citation>
    <scope>NUCLEOTIDE SEQUENCE [LARGE SCALE GENOMIC DNA]</scope>
    <source>
        <strain evidence="2 3">YY2X</strain>
    </source>
</reference>
<keyword evidence="3" id="KW-1185">Reference proteome</keyword>
<organism evidence="2 3">
    <name type="scientific">Ochrobactrum chromiisoli</name>
    <dbReference type="NCBI Taxonomy" id="2993941"/>
    <lineage>
        <taxon>Bacteria</taxon>
        <taxon>Pseudomonadati</taxon>
        <taxon>Pseudomonadota</taxon>
        <taxon>Alphaproteobacteria</taxon>
        <taxon>Hyphomicrobiales</taxon>
        <taxon>Brucellaceae</taxon>
        <taxon>Brucella/Ochrobactrum group</taxon>
        <taxon>Ochrobactrum</taxon>
    </lineage>
</organism>
<gene>
    <name evidence="2" type="ORF">OPR82_21535</name>
</gene>
<sequence length="140" mass="15829">MDVNSWDSYFASAFCYGFLGWCMGLGYAHVQKATAQKKDETNPKLNGAHKLHRPFGDPAFRRQCVLERFNVPHIRVWTDEQLATEIASYSAGYAGAILPPEYSDIAVEEFQQRIGMIKSRDEIKELYLGALTHTGHSQNT</sequence>
<comment type="caution">
    <text evidence="2">The sequence shown here is derived from an EMBL/GenBank/DDBJ whole genome shotgun (WGS) entry which is preliminary data.</text>
</comment>
<evidence type="ECO:0000313" key="2">
    <source>
        <dbReference type="EMBL" id="MCX2699290.1"/>
    </source>
</evidence>
<keyword evidence="1" id="KW-0472">Membrane</keyword>
<keyword evidence="1" id="KW-0812">Transmembrane</keyword>
<name>A0ABT3QUW8_9HYPH</name>
<feature type="transmembrane region" description="Helical" evidence="1">
    <location>
        <begin position="6"/>
        <end position="28"/>
    </location>
</feature>
<dbReference type="RefSeq" id="WP_265987023.1">
    <property type="nucleotide sequence ID" value="NZ_JAPHAV010000024.1"/>
</dbReference>